<sequence length="169" mass="17771">MSSPFQQRLQAHLQASTLTPGVFSPTAAFQAMTLAAVMVGEKPLLLTGAADDRHSMQQAERFCQSPALKAAVIGLAINGALTARKINGGDIDWPAQCEAVVASAAGVAELDGGSGDLQMISLHPYRGLTTLLCVNTELAQIIDAQAPVMDDGRDLTELLKDVPQVLKFS</sequence>
<reference evidence="1" key="1">
    <citation type="submission" date="2021-12" db="EMBL/GenBank/DDBJ databases">
        <authorList>
            <person name="Rodrigo-Torres L."/>
            <person name="Arahal R. D."/>
            <person name="Lucena T."/>
        </authorList>
    </citation>
    <scope>NUCLEOTIDE SEQUENCE</scope>
    <source>
        <strain evidence="1">CECT 8267</strain>
    </source>
</reference>
<dbReference type="Proteomes" id="UP000838100">
    <property type="component" value="Unassembled WGS sequence"/>
</dbReference>
<proteinExistence type="predicted"/>
<evidence type="ECO:0000313" key="2">
    <source>
        <dbReference type="Proteomes" id="UP000838100"/>
    </source>
</evidence>
<name>A0ABM9ADG6_9GAMM</name>
<evidence type="ECO:0000313" key="1">
    <source>
        <dbReference type="EMBL" id="CAH0991251.1"/>
    </source>
</evidence>
<accession>A0ABM9ADG6</accession>
<dbReference type="RefSeq" id="WP_237443908.1">
    <property type="nucleotide sequence ID" value="NZ_CAKLPX010000001.1"/>
</dbReference>
<gene>
    <name evidence="1" type="ORF">SIN8267_01353</name>
</gene>
<protein>
    <submittedName>
        <fullName evidence="1">Uncharacterized protein</fullName>
    </submittedName>
</protein>
<comment type="caution">
    <text evidence="1">The sequence shown here is derived from an EMBL/GenBank/DDBJ whole genome shotgun (WGS) entry which is preliminary data.</text>
</comment>
<dbReference type="EMBL" id="CAKLPX010000001">
    <property type="protein sequence ID" value="CAH0991251.1"/>
    <property type="molecule type" value="Genomic_DNA"/>
</dbReference>
<keyword evidence="2" id="KW-1185">Reference proteome</keyword>
<organism evidence="1 2">
    <name type="scientific">Sinobacterium norvegicum</name>
    <dbReference type="NCBI Taxonomy" id="1641715"/>
    <lineage>
        <taxon>Bacteria</taxon>
        <taxon>Pseudomonadati</taxon>
        <taxon>Pseudomonadota</taxon>
        <taxon>Gammaproteobacteria</taxon>
        <taxon>Cellvibrionales</taxon>
        <taxon>Spongiibacteraceae</taxon>
        <taxon>Sinobacterium</taxon>
    </lineage>
</organism>